<keyword evidence="2" id="KW-1185">Reference proteome</keyword>
<organism evidence="1 2">
    <name type="scientific">Melipona quadrifasciata</name>
    <dbReference type="NCBI Taxonomy" id="166423"/>
    <lineage>
        <taxon>Eukaryota</taxon>
        <taxon>Metazoa</taxon>
        <taxon>Ecdysozoa</taxon>
        <taxon>Arthropoda</taxon>
        <taxon>Hexapoda</taxon>
        <taxon>Insecta</taxon>
        <taxon>Pterygota</taxon>
        <taxon>Neoptera</taxon>
        <taxon>Endopterygota</taxon>
        <taxon>Hymenoptera</taxon>
        <taxon>Apocrita</taxon>
        <taxon>Aculeata</taxon>
        <taxon>Apoidea</taxon>
        <taxon>Anthophila</taxon>
        <taxon>Apidae</taxon>
        <taxon>Melipona</taxon>
    </lineage>
</organism>
<protein>
    <submittedName>
        <fullName evidence="1">Uncharacterized protein</fullName>
    </submittedName>
</protein>
<gene>
    <name evidence="1" type="ORF">WN51_05164</name>
</gene>
<evidence type="ECO:0000313" key="1">
    <source>
        <dbReference type="EMBL" id="KOX69609.1"/>
    </source>
</evidence>
<dbReference type="Proteomes" id="UP000053105">
    <property type="component" value="Unassembled WGS sequence"/>
</dbReference>
<sequence>MFTSMQKLNDRFIGSKCGSISMHLESRIRNALLSHVQDMSQLIICIEALSSVQQAYSLGMKTKRRNKQESES</sequence>
<dbReference type="EMBL" id="KQ435885">
    <property type="protein sequence ID" value="KOX69609.1"/>
    <property type="molecule type" value="Genomic_DNA"/>
</dbReference>
<evidence type="ECO:0000313" key="2">
    <source>
        <dbReference type="Proteomes" id="UP000053105"/>
    </source>
</evidence>
<proteinExistence type="predicted"/>
<name>A0A0M8ZU78_9HYME</name>
<accession>A0A0M8ZU78</accession>
<dbReference type="AlphaFoldDB" id="A0A0M8ZU78"/>
<reference evidence="1 2" key="1">
    <citation type="submission" date="2015-07" db="EMBL/GenBank/DDBJ databases">
        <title>The genome of Melipona quadrifasciata.</title>
        <authorList>
            <person name="Pan H."/>
            <person name="Kapheim K."/>
        </authorList>
    </citation>
    <scope>NUCLEOTIDE SEQUENCE [LARGE SCALE GENOMIC DNA]</scope>
    <source>
        <strain evidence="1">0111107301</strain>
        <tissue evidence="1">Whole body</tissue>
    </source>
</reference>